<evidence type="ECO:0000313" key="10">
    <source>
        <dbReference type="Proteomes" id="UP001165263"/>
    </source>
</evidence>
<dbReference type="SUPFAM" id="SSF111369">
    <property type="entry name" value="HlyD-like secretion proteins"/>
    <property type="match status" value="1"/>
</dbReference>
<dbReference type="Gene3D" id="2.40.30.170">
    <property type="match status" value="1"/>
</dbReference>
<dbReference type="EMBL" id="JANUHC010000011">
    <property type="protein sequence ID" value="MCS0632799.1"/>
    <property type="molecule type" value="Genomic_DNA"/>
</dbReference>
<dbReference type="InterPro" id="IPR058792">
    <property type="entry name" value="Beta-barrel_RND_2"/>
</dbReference>
<feature type="region of interest" description="Disordered" evidence="3">
    <location>
        <begin position="31"/>
        <end position="51"/>
    </location>
</feature>
<gene>
    <name evidence="9" type="ORF">NX786_26045</name>
</gene>
<feature type="chain" id="PRO_5045287790" evidence="4">
    <location>
        <begin position="21"/>
        <end position="394"/>
    </location>
</feature>
<comment type="similarity">
    <text evidence="1">Belongs to the membrane fusion protein (MFP) (TC 8.A.1) family.</text>
</comment>
<dbReference type="InterPro" id="IPR051909">
    <property type="entry name" value="MFP_Cation_Efflux"/>
</dbReference>
<dbReference type="Gene3D" id="2.40.420.20">
    <property type="match status" value="1"/>
</dbReference>
<evidence type="ECO:0000256" key="2">
    <source>
        <dbReference type="ARBA" id="ARBA00022448"/>
    </source>
</evidence>
<dbReference type="InterPro" id="IPR006143">
    <property type="entry name" value="RND_pump_MFP"/>
</dbReference>
<dbReference type="PANTHER" id="PTHR30097:SF4">
    <property type="entry name" value="SLR6042 PROTEIN"/>
    <property type="match status" value="1"/>
</dbReference>
<feature type="domain" description="CzcB-like C-terminal circularly permuted SH3-like" evidence="8">
    <location>
        <begin position="322"/>
        <end position="382"/>
    </location>
</feature>
<dbReference type="InterPro" id="IPR058649">
    <property type="entry name" value="CzcB_C"/>
</dbReference>
<feature type="signal peptide" evidence="4">
    <location>
        <begin position="1"/>
        <end position="20"/>
    </location>
</feature>
<keyword evidence="4" id="KW-0732">Signal</keyword>
<sequence length="394" mass="40747">MTKKQTLAIALMCAFALLLAGLMLFTRQDTTPTKDAHGHDDRGAETGAAEDAGARGIAMTAAQIKANGIALDTAAPATLRQRLHLPAQVKTDAERTVALAAPAQGIVQAVLVSPGALVRKGQALVTIQSPAVAQWRADAASARQRLQLARTTYQREKTLWDERISARQDLDAAATAMKEAEIAAQAAAQHLAALGIDAGTVSGSVTIRAPIAGVVVEKPAVVGQAVDESKPLLAIADLSHVWIEAAVPADSLGQVGTGMAAKISVGTQPGEIDGTVAFVGPVLGETTRMATARIVLPNRDARLRPGMLASVDLMGQQAQVPVTVSGDAIQTIHEHSVVFVRTKAGFALRDVVPGRSDGKRIEIVRGLAAGEVVAAGGSFLLKADLGKSEAGHED</sequence>
<dbReference type="Pfam" id="PF25893">
    <property type="entry name" value="HH_CzcB"/>
    <property type="match status" value="1"/>
</dbReference>
<organism evidence="9 10">
    <name type="scientific">Telluria mixta</name>
    <dbReference type="NCBI Taxonomy" id="34071"/>
    <lineage>
        <taxon>Bacteria</taxon>
        <taxon>Pseudomonadati</taxon>
        <taxon>Pseudomonadota</taxon>
        <taxon>Betaproteobacteria</taxon>
        <taxon>Burkholderiales</taxon>
        <taxon>Oxalobacteraceae</taxon>
        <taxon>Telluria group</taxon>
        <taxon>Telluria</taxon>
    </lineage>
</organism>
<protein>
    <submittedName>
        <fullName evidence="9">Efflux RND transporter periplasmic adaptor subunit</fullName>
    </submittedName>
</protein>
<dbReference type="Pfam" id="PF25975">
    <property type="entry name" value="CzcB_C"/>
    <property type="match status" value="1"/>
</dbReference>
<dbReference type="RefSeq" id="WP_259451810.1">
    <property type="nucleotide sequence ID" value="NZ_CP119520.1"/>
</dbReference>
<dbReference type="InterPro" id="IPR058648">
    <property type="entry name" value="HH_CzcB-like"/>
</dbReference>
<reference evidence="9" key="1">
    <citation type="submission" date="2022-08" db="EMBL/GenBank/DDBJ databases">
        <title>Reclassification of Massilia species as members of the genera Telluria, Duganella, Pseudoduganella, Mokoshia gen. nov. and Zemynaea gen. nov. using orthogonal and non-orthogonal genome-based approaches.</title>
        <authorList>
            <person name="Bowman J.P."/>
        </authorList>
    </citation>
    <scope>NUCLEOTIDE SEQUENCE</scope>
    <source>
        <strain evidence="9">LMG 11547</strain>
    </source>
</reference>
<dbReference type="PANTHER" id="PTHR30097">
    <property type="entry name" value="CATION EFFLUX SYSTEM PROTEIN CUSB"/>
    <property type="match status" value="1"/>
</dbReference>
<evidence type="ECO:0000259" key="7">
    <source>
        <dbReference type="Pfam" id="PF25973"/>
    </source>
</evidence>
<dbReference type="Pfam" id="PF25954">
    <property type="entry name" value="Beta-barrel_RND_2"/>
    <property type="match status" value="1"/>
</dbReference>
<proteinExistence type="inferred from homology"/>
<accession>A0ABT2C5Y3</accession>
<dbReference type="Pfam" id="PF25973">
    <property type="entry name" value="BSH_CzcB"/>
    <property type="match status" value="1"/>
</dbReference>
<evidence type="ECO:0000256" key="4">
    <source>
        <dbReference type="SAM" id="SignalP"/>
    </source>
</evidence>
<keyword evidence="10" id="KW-1185">Reference proteome</keyword>
<feature type="domain" description="CzcB-like alpha-helical hairpin" evidence="5">
    <location>
        <begin position="134"/>
        <end position="193"/>
    </location>
</feature>
<feature type="domain" description="CzcB-like barrel-sandwich hybrid" evidence="7">
    <location>
        <begin position="95"/>
        <end position="237"/>
    </location>
</feature>
<dbReference type="Gene3D" id="2.40.50.100">
    <property type="match status" value="1"/>
</dbReference>
<evidence type="ECO:0000259" key="6">
    <source>
        <dbReference type="Pfam" id="PF25954"/>
    </source>
</evidence>
<feature type="domain" description="CusB-like beta-barrel" evidence="6">
    <location>
        <begin position="241"/>
        <end position="316"/>
    </location>
</feature>
<evidence type="ECO:0000259" key="5">
    <source>
        <dbReference type="Pfam" id="PF25893"/>
    </source>
</evidence>
<evidence type="ECO:0000313" key="9">
    <source>
        <dbReference type="EMBL" id="MCS0632799.1"/>
    </source>
</evidence>
<evidence type="ECO:0000256" key="1">
    <source>
        <dbReference type="ARBA" id="ARBA00009477"/>
    </source>
</evidence>
<name>A0ABT2C5Y3_9BURK</name>
<dbReference type="Proteomes" id="UP001165263">
    <property type="component" value="Unassembled WGS sequence"/>
</dbReference>
<dbReference type="InterPro" id="IPR058647">
    <property type="entry name" value="BSH_CzcB-like"/>
</dbReference>
<dbReference type="Gene3D" id="1.10.287.470">
    <property type="entry name" value="Helix hairpin bin"/>
    <property type="match status" value="1"/>
</dbReference>
<feature type="compositionally biased region" description="Basic and acidic residues" evidence="3">
    <location>
        <begin position="32"/>
        <end position="44"/>
    </location>
</feature>
<comment type="caution">
    <text evidence="9">The sequence shown here is derived from an EMBL/GenBank/DDBJ whole genome shotgun (WGS) entry which is preliminary data.</text>
</comment>
<evidence type="ECO:0000259" key="8">
    <source>
        <dbReference type="Pfam" id="PF25975"/>
    </source>
</evidence>
<evidence type="ECO:0000256" key="3">
    <source>
        <dbReference type="SAM" id="MobiDB-lite"/>
    </source>
</evidence>
<keyword evidence="2" id="KW-0813">Transport</keyword>
<dbReference type="NCBIfam" id="TIGR01730">
    <property type="entry name" value="RND_mfp"/>
    <property type="match status" value="1"/>
</dbReference>